<dbReference type="Gene3D" id="3.30.70.270">
    <property type="match status" value="1"/>
</dbReference>
<dbReference type="InterPro" id="IPR043128">
    <property type="entry name" value="Rev_trsase/Diguanyl_cyclase"/>
</dbReference>
<evidence type="ECO:0000256" key="3">
    <source>
        <dbReference type="ARBA" id="ARBA00022692"/>
    </source>
</evidence>
<evidence type="ECO:0000256" key="1">
    <source>
        <dbReference type="ARBA" id="ARBA00004651"/>
    </source>
</evidence>
<accession>A0A402CYQ5</accession>
<dbReference type="SUPFAM" id="SSF55785">
    <property type="entry name" value="PYP-like sensor domain (PAS domain)"/>
    <property type="match status" value="1"/>
</dbReference>
<dbReference type="PROSITE" id="PS50113">
    <property type="entry name" value="PAC"/>
    <property type="match status" value="1"/>
</dbReference>
<dbReference type="CDD" id="cd01949">
    <property type="entry name" value="GGDEF"/>
    <property type="match status" value="1"/>
</dbReference>
<dbReference type="AlphaFoldDB" id="A0A402CYQ5"/>
<dbReference type="Proteomes" id="UP000287394">
    <property type="component" value="Chromosome"/>
</dbReference>
<keyword evidence="2" id="KW-1003">Cell membrane</keyword>
<dbReference type="PROSITE" id="PS50883">
    <property type="entry name" value="EAL"/>
    <property type="match status" value="1"/>
</dbReference>
<reference evidence="6 7" key="1">
    <citation type="journal article" date="2019" name="Int. J. Syst. Evol. Microbiol.">
        <title>Capsulimonas corticalis gen. nov., sp. nov., an aerobic capsulated bacterium, of a novel bacterial order, Capsulimonadales ord. nov., of the class Armatimonadia of the phylum Armatimonadetes.</title>
        <authorList>
            <person name="Li J."/>
            <person name="Kudo C."/>
            <person name="Tonouchi A."/>
        </authorList>
    </citation>
    <scope>NUCLEOTIDE SEQUENCE [LARGE SCALE GENOMIC DNA]</scope>
    <source>
        <strain evidence="6 7">AX-7</strain>
    </source>
</reference>
<organism evidence="6 7">
    <name type="scientific">Capsulimonas corticalis</name>
    <dbReference type="NCBI Taxonomy" id="2219043"/>
    <lineage>
        <taxon>Bacteria</taxon>
        <taxon>Bacillati</taxon>
        <taxon>Armatimonadota</taxon>
        <taxon>Armatimonadia</taxon>
        <taxon>Capsulimonadales</taxon>
        <taxon>Capsulimonadaceae</taxon>
        <taxon>Capsulimonas</taxon>
    </lineage>
</organism>
<evidence type="ECO:0000313" key="6">
    <source>
        <dbReference type="EMBL" id="BDI29640.1"/>
    </source>
</evidence>
<keyword evidence="5" id="KW-0472">Membrane</keyword>
<dbReference type="CDD" id="cd01948">
    <property type="entry name" value="EAL"/>
    <property type="match status" value="1"/>
</dbReference>
<dbReference type="KEGG" id="ccot:CCAX7_16910"/>
<dbReference type="SUPFAM" id="SSF55073">
    <property type="entry name" value="Nucleotide cyclase"/>
    <property type="match status" value="1"/>
</dbReference>
<dbReference type="NCBIfam" id="TIGR00229">
    <property type="entry name" value="sensory_box"/>
    <property type="match status" value="1"/>
</dbReference>
<gene>
    <name evidence="6" type="ORF">CCAX7_16910</name>
</gene>
<dbReference type="InterPro" id="IPR001633">
    <property type="entry name" value="EAL_dom"/>
</dbReference>
<keyword evidence="7" id="KW-1185">Reference proteome</keyword>
<dbReference type="Gene3D" id="3.20.20.450">
    <property type="entry name" value="EAL domain"/>
    <property type="match status" value="1"/>
</dbReference>
<dbReference type="GO" id="GO:0005886">
    <property type="term" value="C:plasma membrane"/>
    <property type="evidence" value="ECO:0007669"/>
    <property type="project" value="UniProtKB-SubCell"/>
</dbReference>
<dbReference type="InterPro" id="IPR000160">
    <property type="entry name" value="GGDEF_dom"/>
</dbReference>
<dbReference type="InterPro" id="IPR000700">
    <property type="entry name" value="PAS-assoc_C"/>
</dbReference>
<dbReference type="FunFam" id="3.30.70.270:FF:000001">
    <property type="entry name" value="Diguanylate cyclase domain protein"/>
    <property type="match status" value="1"/>
</dbReference>
<dbReference type="InterPro" id="IPR013656">
    <property type="entry name" value="PAS_4"/>
</dbReference>
<proteinExistence type="predicted"/>
<dbReference type="InterPro" id="IPR035965">
    <property type="entry name" value="PAS-like_dom_sf"/>
</dbReference>
<dbReference type="NCBIfam" id="TIGR00254">
    <property type="entry name" value="GGDEF"/>
    <property type="match status" value="1"/>
</dbReference>
<dbReference type="InterPro" id="IPR007895">
    <property type="entry name" value="MASE1"/>
</dbReference>
<dbReference type="PANTHER" id="PTHR44757">
    <property type="entry name" value="DIGUANYLATE CYCLASE DGCP"/>
    <property type="match status" value="1"/>
</dbReference>
<dbReference type="OrthoDB" id="7251575at2"/>
<evidence type="ECO:0000256" key="2">
    <source>
        <dbReference type="ARBA" id="ARBA00022475"/>
    </source>
</evidence>
<protein>
    <submittedName>
        <fullName evidence="6">Uncharacterized protein</fullName>
    </submittedName>
</protein>
<dbReference type="CDD" id="cd00130">
    <property type="entry name" value="PAS"/>
    <property type="match status" value="1"/>
</dbReference>
<evidence type="ECO:0000313" key="7">
    <source>
        <dbReference type="Proteomes" id="UP000287394"/>
    </source>
</evidence>
<dbReference type="PROSITE" id="PS50887">
    <property type="entry name" value="GGDEF"/>
    <property type="match status" value="1"/>
</dbReference>
<dbReference type="Pfam" id="PF00990">
    <property type="entry name" value="GGDEF"/>
    <property type="match status" value="1"/>
</dbReference>
<dbReference type="FunCoup" id="A0A402CYQ5">
    <property type="interactions" value="291"/>
</dbReference>
<dbReference type="SMART" id="SM00052">
    <property type="entry name" value="EAL"/>
    <property type="match status" value="1"/>
</dbReference>
<evidence type="ECO:0000256" key="4">
    <source>
        <dbReference type="ARBA" id="ARBA00022989"/>
    </source>
</evidence>
<dbReference type="Pfam" id="PF00563">
    <property type="entry name" value="EAL"/>
    <property type="match status" value="1"/>
</dbReference>
<dbReference type="InterPro" id="IPR052155">
    <property type="entry name" value="Biofilm_reg_signaling"/>
</dbReference>
<dbReference type="Gene3D" id="3.30.450.20">
    <property type="entry name" value="PAS domain"/>
    <property type="match status" value="1"/>
</dbReference>
<dbReference type="InterPro" id="IPR029787">
    <property type="entry name" value="Nucleotide_cyclase"/>
</dbReference>
<dbReference type="PANTHER" id="PTHR44757:SF2">
    <property type="entry name" value="BIOFILM ARCHITECTURE MAINTENANCE PROTEIN MBAA"/>
    <property type="match status" value="1"/>
</dbReference>
<evidence type="ECO:0000256" key="5">
    <source>
        <dbReference type="ARBA" id="ARBA00023136"/>
    </source>
</evidence>
<dbReference type="EMBL" id="AP025739">
    <property type="protein sequence ID" value="BDI29640.1"/>
    <property type="molecule type" value="Genomic_DNA"/>
</dbReference>
<dbReference type="SUPFAM" id="SSF141868">
    <property type="entry name" value="EAL domain-like"/>
    <property type="match status" value="1"/>
</dbReference>
<dbReference type="PROSITE" id="PS50112">
    <property type="entry name" value="PAS"/>
    <property type="match status" value="1"/>
</dbReference>
<dbReference type="SMART" id="SM00267">
    <property type="entry name" value="GGDEF"/>
    <property type="match status" value="1"/>
</dbReference>
<dbReference type="FunFam" id="3.20.20.450:FF:000001">
    <property type="entry name" value="Cyclic di-GMP phosphodiesterase yahA"/>
    <property type="match status" value="1"/>
</dbReference>
<keyword evidence="3" id="KW-0812">Transmembrane</keyword>
<dbReference type="RefSeq" id="WP_119322492.1">
    <property type="nucleotide sequence ID" value="NZ_AP025739.1"/>
</dbReference>
<keyword evidence="4" id="KW-1133">Transmembrane helix</keyword>
<dbReference type="Pfam" id="PF05231">
    <property type="entry name" value="MASE1"/>
    <property type="match status" value="1"/>
</dbReference>
<sequence length="866" mass="94788">MGRAGDRIDWSRRLRLAGLVFAAYFVATRVGIALQWVTLPSGVSGPSVLWPASAVLLSALLLTKSANWPLCVLAALLAQALSPTHFAVPHRIILFATDAAQALLIATVLQRIGFRRNFNSVRGVSTFFIVAVICVPLSRAATIPISRAMATPGHAWSSAADAIMFWGLLSLTNVLSLALFVPLLVLWLGPERTWRGDINPKRIREGILLAACLIAVCVIVFEGRTAGSGNLPAMLYEPLPFLILAAVRFGPVGATTALMMVSLCSVWGAARGLGPFVTQSPAENVVSLQAFLAAIAAPILLLATLVRERRHAVSALRRSEEHFRTIITNAPVVVFAMDAKGVFTFSDGRGLKALGLRPGEAVGRSVFEIYGDSPNVTEPIERALRNEAQHWEAELRGSTFDTHITPMHGDAGEITGIIGVAIDITDRRQSEERIRWQAYHDNLTDLPNRTLFMDRLEQSLAAAERRQEKLGVLFLDLDRFKQINDSLGHQTGDAVLKQVAQRLSTCLRGEDTLARMGGDEFTFLLRGLAHSEDASVIASRAIGVLAESFQVDGHEFFVGASLGISVYPEDGRDVSILVRNADTAMFRAKKEGRSGFQFYAESMNESASERLRMEHDLRLAPERGELILYYQPQISLTTGEITGAEALVRWRHPQHGLIPPDRFIPLAEETGLIVSIGDWVLGEACRQAAIWSDAKRPVRIAVNVSARQFAQETLTRRVQETLAAHGLDASLLGLELTEGMLMHNRAQSVQTMHGMKALGVELSVDDFGMGYSSLAYLRDFPLDVLKIDRSFVLRVAEDRTDRALVETLIGLGRALELTVVAEGVETESQSQCLKDLGCEIVQGYLFSRPLPPDQFEARLLSGERVT</sequence>
<name>A0A402CYQ5_9BACT</name>
<dbReference type="Pfam" id="PF08448">
    <property type="entry name" value="PAS_4"/>
    <property type="match status" value="1"/>
</dbReference>
<dbReference type="InterPro" id="IPR035919">
    <property type="entry name" value="EAL_sf"/>
</dbReference>
<dbReference type="InterPro" id="IPR000014">
    <property type="entry name" value="PAS"/>
</dbReference>
<comment type="subcellular location">
    <subcellularLocation>
        <location evidence="1">Cell membrane</location>
        <topology evidence="1">Multi-pass membrane protein</topology>
    </subcellularLocation>
</comment>